<proteinExistence type="predicted"/>
<comment type="caution">
    <text evidence="2">The sequence shown here is derived from an EMBL/GenBank/DDBJ whole genome shotgun (WGS) entry which is preliminary data.</text>
</comment>
<keyword evidence="3" id="KW-1185">Reference proteome</keyword>
<dbReference type="Pfam" id="PF13612">
    <property type="entry name" value="DDE_Tnp_1_3"/>
    <property type="match status" value="1"/>
</dbReference>
<feature type="domain" description="Transposase DDE" evidence="1">
    <location>
        <begin position="8"/>
        <end position="73"/>
    </location>
</feature>
<dbReference type="OrthoDB" id="706456at2"/>
<evidence type="ECO:0000259" key="1">
    <source>
        <dbReference type="Pfam" id="PF13612"/>
    </source>
</evidence>
<dbReference type="EMBL" id="SJSN01000004">
    <property type="protein sequence ID" value="TCD11271.1"/>
    <property type="molecule type" value="Genomic_DNA"/>
</dbReference>
<reference evidence="2 3" key="1">
    <citation type="submission" date="2019-02" db="EMBL/GenBank/DDBJ databases">
        <title>Pedobacter sp. RP-3-11 sp. nov., isolated from Arctic soil.</title>
        <authorList>
            <person name="Dahal R.H."/>
        </authorList>
    </citation>
    <scope>NUCLEOTIDE SEQUENCE [LARGE SCALE GENOMIC DNA]</scope>
    <source>
        <strain evidence="2 3">RP-3-11</strain>
    </source>
</reference>
<organism evidence="2 3">
    <name type="scientific">Pedobacter frigidisoli</name>
    <dbReference type="NCBI Taxonomy" id="2530455"/>
    <lineage>
        <taxon>Bacteria</taxon>
        <taxon>Pseudomonadati</taxon>
        <taxon>Bacteroidota</taxon>
        <taxon>Sphingobacteriia</taxon>
        <taxon>Sphingobacteriales</taxon>
        <taxon>Sphingobacteriaceae</taxon>
        <taxon>Pedobacter</taxon>
    </lineage>
</organism>
<evidence type="ECO:0000313" key="3">
    <source>
        <dbReference type="Proteomes" id="UP000291485"/>
    </source>
</evidence>
<name>A0A4R0P5U6_9SPHI</name>
<dbReference type="InterPro" id="IPR025668">
    <property type="entry name" value="Tnp_DDE_dom"/>
</dbReference>
<gene>
    <name evidence="2" type="ORF">EZ449_06000</name>
</gene>
<evidence type="ECO:0000313" key="2">
    <source>
        <dbReference type="EMBL" id="TCD11271.1"/>
    </source>
</evidence>
<dbReference type="Proteomes" id="UP000291485">
    <property type="component" value="Unassembled WGS sequence"/>
</dbReference>
<dbReference type="AlphaFoldDB" id="A0A4R0P5U6"/>
<accession>A0A4R0P5U6</accession>
<protein>
    <recommendedName>
        <fullName evidence="1">Transposase DDE domain-containing protein</fullName>
    </recommendedName>
</protein>
<sequence>MWKVVWRRGLHIQQLFEILFTEGIYLVTGIRNKMKNCLTNMSDKIMLRKRSVIVTINDERKNNCQIEHSRHRALVCNKLRR</sequence>